<organism evidence="3 4">
    <name type="scientific">Zopfia rhizophila CBS 207.26</name>
    <dbReference type="NCBI Taxonomy" id="1314779"/>
    <lineage>
        <taxon>Eukaryota</taxon>
        <taxon>Fungi</taxon>
        <taxon>Dikarya</taxon>
        <taxon>Ascomycota</taxon>
        <taxon>Pezizomycotina</taxon>
        <taxon>Dothideomycetes</taxon>
        <taxon>Dothideomycetes incertae sedis</taxon>
        <taxon>Zopfiaceae</taxon>
        <taxon>Zopfia</taxon>
    </lineage>
</organism>
<feature type="compositionally biased region" description="Basic residues" evidence="1">
    <location>
        <begin position="148"/>
        <end position="157"/>
    </location>
</feature>
<accession>A0A6A6DU77</accession>
<evidence type="ECO:0000256" key="1">
    <source>
        <dbReference type="SAM" id="MobiDB-lite"/>
    </source>
</evidence>
<evidence type="ECO:0000313" key="4">
    <source>
        <dbReference type="Proteomes" id="UP000800200"/>
    </source>
</evidence>
<name>A0A6A6DU77_9PEZI</name>
<evidence type="ECO:0000313" key="3">
    <source>
        <dbReference type="EMBL" id="KAF2181942.1"/>
    </source>
</evidence>
<proteinExistence type="predicted"/>
<feature type="compositionally biased region" description="Basic and acidic residues" evidence="1">
    <location>
        <begin position="138"/>
        <end position="147"/>
    </location>
</feature>
<feature type="region of interest" description="Disordered" evidence="1">
    <location>
        <begin position="75"/>
        <end position="168"/>
    </location>
</feature>
<feature type="region of interest" description="Disordered" evidence="1">
    <location>
        <begin position="21"/>
        <end position="57"/>
    </location>
</feature>
<dbReference type="Proteomes" id="UP000800200">
    <property type="component" value="Unassembled WGS sequence"/>
</dbReference>
<feature type="domain" description="DUF4604" evidence="2">
    <location>
        <begin position="6"/>
        <end position="166"/>
    </location>
</feature>
<feature type="compositionally biased region" description="Basic and acidic residues" evidence="1">
    <location>
        <begin position="77"/>
        <end position="94"/>
    </location>
</feature>
<feature type="compositionally biased region" description="Basic and acidic residues" evidence="1">
    <location>
        <begin position="21"/>
        <end position="37"/>
    </location>
</feature>
<dbReference type="InterPro" id="IPR027911">
    <property type="entry name" value="DUF4604"/>
</dbReference>
<dbReference type="OrthoDB" id="5388322at2759"/>
<sequence length="168" mass="18593">MSFKAKDLSYDAKQPAFLQRLRGEAMGEDSVRHERPIPRNKRLKQDDEDDAPTYVLEDTNVSLSKAEYEALLAGKSTEAELGEKDGSAEEKDAKFSSAESNPKKANAQQFKSQIAEVGQAARKRKAVKVIGSEQEEDNATKDQDGKTKMKPKKKAKAVKLSFGDQEEG</sequence>
<reference evidence="3" key="1">
    <citation type="journal article" date="2020" name="Stud. Mycol.">
        <title>101 Dothideomycetes genomes: a test case for predicting lifestyles and emergence of pathogens.</title>
        <authorList>
            <person name="Haridas S."/>
            <person name="Albert R."/>
            <person name="Binder M."/>
            <person name="Bloem J."/>
            <person name="Labutti K."/>
            <person name="Salamov A."/>
            <person name="Andreopoulos B."/>
            <person name="Baker S."/>
            <person name="Barry K."/>
            <person name="Bills G."/>
            <person name="Bluhm B."/>
            <person name="Cannon C."/>
            <person name="Castanera R."/>
            <person name="Culley D."/>
            <person name="Daum C."/>
            <person name="Ezra D."/>
            <person name="Gonzalez J."/>
            <person name="Henrissat B."/>
            <person name="Kuo A."/>
            <person name="Liang C."/>
            <person name="Lipzen A."/>
            <person name="Lutzoni F."/>
            <person name="Magnuson J."/>
            <person name="Mondo S."/>
            <person name="Nolan M."/>
            <person name="Ohm R."/>
            <person name="Pangilinan J."/>
            <person name="Park H.-J."/>
            <person name="Ramirez L."/>
            <person name="Alfaro M."/>
            <person name="Sun H."/>
            <person name="Tritt A."/>
            <person name="Yoshinaga Y."/>
            <person name="Zwiers L.-H."/>
            <person name="Turgeon B."/>
            <person name="Goodwin S."/>
            <person name="Spatafora J."/>
            <person name="Crous P."/>
            <person name="Grigoriev I."/>
        </authorList>
    </citation>
    <scope>NUCLEOTIDE SEQUENCE</scope>
    <source>
        <strain evidence="3">CBS 207.26</strain>
    </source>
</reference>
<gene>
    <name evidence="3" type="ORF">K469DRAFT_637291</name>
</gene>
<keyword evidence="4" id="KW-1185">Reference proteome</keyword>
<evidence type="ECO:0000259" key="2">
    <source>
        <dbReference type="Pfam" id="PF15377"/>
    </source>
</evidence>
<dbReference type="AlphaFoldDB" id="A0A6A6DU77"/>
<protein>
    <recommendedName>
        <fullName evidence="2">DUF4604 domain-containing protein</fullName>
    </recommendedName>
</protein>
<dbReference type="Pfam" id="PF15377">
    <property type="entry name" value="DUF4604"/>
    <property type="match status" value="1"/>
</dbReference>
<dbReference type="EMBL" id="ML994650">
    <property type="protein sequence ID" value="KAF2181942.1"/>
    <property type="molecule type" value="Genomic_DNA"/>
</dbReference>